<dbReference type="EMBL" id="LAZR01016878">
    <property type="protein sequence ID" value="KKM02636.1"/>
    <property type="molecule type" value="Genomic_DNA"/>
</dbReference>
<feature type="domain" description="SCP2" evidence="2">
    <location>
        <begin position="33"/>
        <end position="130"/>
    </location>
</feature>
<keyword evidence="1" id="KW-0175">Coiled coil</keyword>
<proteinExistence type="predicted"/>
<feature type="coiled-coil region" evidence="1">
    <location>
        <begin position="33"/>
        <end position="60"/>
    </location>
</feature>
<evidence type="ECO:0000313" key="3">
    <source>
        <dbReference type="EMBL" id="KKM02636.1"/>
    </source>
</evidence>
<sequence length="144" mass="15671">MVDESLLKELKTAQDAGASAASPDDMLKTFGFIKQISTENEDLKEELEDMDIAIQMVITDADKKYWLSVKEGALDFGEGDVENPSFTMSSTLEVGAGILMGEVDATSAYMAGDITVEGNLQDAMAFQEIIELALEAYEDLIEDL</sequence>
<dbReference type="SUPFAM" id="SSF55718">
    <property type="entry name" value="SCP-like"/>
    <property type="match status" value="1"/>
</dbReference>
<dbReference type="InterPro" id="IPR003033">
    <property type="entry name" value="SCP2_sterol-bd_dom"/>
</dbReference>
<comment type="caution">
    <text evidence="3">The sequence shown here is derived from an EMBL/GenBank/DDBJ whole genome shotgun (WGS) entry which is preliminary data.</text>
</comment>
<dbReference type="Gene3D" id="3.30.1050.10">
    <property type="entry name" value="SCP2 sterol-binding domain"/>
    <property type="match status" value="1"/>
</dbReference>
<protein>
    <recommendedName>
        <fullName evidence="2">SCP2 domain-containing protein</fullName>
    </recommendedName>
</protein>
<dbReference type="AlphaFoldDB" id="A0A0F9J9W7"/>
<accession>A0A0F9J9W7</accession>
<organism evidence="3">
    <name type="scientific">marine sediment metagenome</name>
    <dbReference type="NCBI Taxonomy" id="412755"/>
    <lineage>
        <taxon>unclassified sequences</taxon>
        <taxon>metagenomes</taxon>
        <taxon>ecological metagenomes</taxon>
    </lineage>
</organism>
<reference evidence="3" key="1">
    <citation type="journal article" date="2015" name="Nature">
        <title>Complex archaea that bridge the gap between prokaryotes and eukaryotes.</title>
        <authorList>
            <person name="Spang A."/>
            <person name="Saw J.H."/>
            <person name="Jorgensen S.L."/>
            <person name="Zaremba-Niedzwiedzka K."/>
            <person name="Martijn J."/>
            <person name="Lind A.E."/>
            <person name="van Eijk R."/>
            <person name="Schleper C."/>
            <person name="Guy L."/>
            <person name="Ettema T.J."/>
        </authorList>
    </citation>
    <scope>NUCLEOTIDE SEQUENCE</scope>
</reference>
<gene>
    <name evidence="3" type="ORF">LCGC14_1782480</name>
</gene>
<evidence type="ECO:0000256" key="1">
    <source>
        <dbReference type="SAM" id="Coils"/>
    </source>
</evidence>
<dbReference type="Pfam" id="PF02036">
    <property type="entry name" value="SCP2"/>
    <property type="match status" value="1"/>
</dbReference>
<evidence type="ECO:0000259" key="2">
    <source>
        <dbReference type="Pfam" id="PF02036"/>
    </source>
</evidence>
<name>A0A0F9J9W7_9ZZZZ</name>
<dbReference type="InterPro" id="IPR036527">
    <property type="entry name" value="SCP2_sterol-bd_dom_sf"/>
</dbReference>